<dbReference type="InterPro" id="IPR013083">
    <property type="entry name" value="Znf_RING/FYVE/PHD"/>
</dbReference>
<dbReference type="AlphaFoldDB" id="A0A067BS82"/>
<gene>
    <name evidence="7" type="ORF">SPRG_13819</name>
</gene>
<dbReference type="Proteomes" id="UP000030745">
    <property type="component" value="Unassembled WGS sequence"/>
</dbReference>
<dbReference type="RefSeq" id="XP_012208205.1">
    <property type="nucleotide sequence ID" value="XM_012352815.1"/>
</dbReference>
<dbReference type="GeneID" id="24135670"/>
<dbReference type="SUPFAM" id="SSF55781">
    <property type="entry name" value="GAF domain-like"/>
    <property type="match status" value="1"/>
</dbReference>
<dbReference type="PANTHER" id="PTHR43102">
    <property type="entry name" value="SLR1143 PROTEIN"/>
    <property type="match status" value="1"/>
</dbReference>
<name>A0A067BS82_SAPPC</name>
<keyword evidence="1" id="KW-0479">Metal-binding</keyword>
<evidence type="ECO:0000256" key="5">
    <source>
        <dbReference type="SAM" id="MobiDB-lite"/>
    </source>
</evidence>
<dbReference type="InterPro" id="IPR017455">
    <property type="entry name" value="Znf_FYVE-rel"/>
</dbReference>
<reference evidence="7 8" key="1">
    <citation type="journal article" date="2013" name="PLoS Genet.">
        <title>Distinctive expansion of potential virulence genes in the genome of the oomycete fish pathogen Saprolegnia parasitica.</title>
        <authorList>
            <person name="Jiang R.H."/>
            <person name="de Bruijn I."/>
            <person name="Haas B.J."/>
            <person name="Belmonte R."/>
            <person name="Lobach L."/>
            <person name="Christie J."/>
            <person name="van den Ackerveken G."/>
            <person name="Bottin A."/>
            <person name="Bulone V."/>
            <person name="Diaz-Moreno S.M."/>
            <person name="Dumas B."/>
            <person name="Fan L."/>
            <person name="Gaulin E."/>
            <person name="Govers F."/>
            <person name="Grenville-Briggs L.J."/>
            <person name="Horner N.R."/>
            <person name="Levin J.Z."/>
            <person name="Mammella M."/>
            <person name="Meijer H.J."/>
            <person name="Morris P."/>
            <person name="Nusbaum C."/>
            <person name="Oome S."/>
            <person name="Phillips A.J."/>
            <person name="van Rooyen D."/>
            <person name="Rzeszutek E."/>
            <person name="Saraiva M."/>
            <person name="Secombes C.J."/>
            <person name="Seidl M.F."/>
            <person name="Snel B."/>
            <person name="Stassen J.H."/>
            <person name="Sykes S."/>
            <person name="Tripathy S."/>
            <person name="van den Berg H."/>
            <person name="Vega-Arreguin J.C."/>
            <person name="Wawra S."/>
            <person name="Young S.K."/>
            <person name="Zeng Q."/>
            <person name="Dieguez-Uribeondo J."/>
            <person name="Russ C."/>
            <person name="Tyler B.M."/>
            <person name="van West P."/>
        </authorList>
    </citation>
    <scope>NUCLEOTIDE SEQUENCE [LARGE SCALE GENOMIC DNA]</scope>
    <source>
        <strain evidence="7 8">CBS 223.65</strain>
    </source>
</reference>
<dbReference type="OMA" id="PYAKHAM"/>
<dbReference type="GO" id="GO:0008270">
    <property type="term" value="F:zinc ion binding"/>
    <property type="evidence" value="ECO:0007669"/>
    <property type="project" value="UniProtKB-KW"/>
</dbReference>
<dbReference type="InterPro" id="IPR029016">
    <property type="entry name" value="GAF-like_dom_sf"/>
</dbReference>
<dbReference type="InterPro" id="IPR003018">
    <property type="entry name" value="GAF"/>
</dbReference>
<dbReference type="PROSITE" id="PS50178">
    <property type="entry name" value="ZF_FYVE"/>
    <property type="match status" value="1"/>
</dbReference>
<dbReference type="SUPFAM" id="SSF57903">
    <property type="entry name" value="FYVE/PHD zinc finger"/>
    <property type="match status" value="1"/>
</dbReference>
<dbReference type="Gene3D" id="3.30.450.40">
    <property type="match status" value="1"/>
</dbReference>
<protein>
    <recommendedName>
        <fullName evidence="6">FYVE-type domain-containing protein</fullName>
    </recommendedName>
</protein>
<dbReference type="KEGG" id="spar:SPRG_13819"/>
<dbReference type="SMART" id="SM00064">
    <property type="entry name" value="FYVE"/>
    <property type="match status" value="1"/>
</dbReference>
<proteinExistence type="predicted"/>
<keyword evidence="2 4" id="KW-0863">Zinc-finger</keyword>
<dbReference type="EMBL" id="KK583295">
    <property type="protein sequence ID" value="KDO21113.1"/>
    <property type="molecule type" value="Genomic_DNA"/>
</dbReference>
<feature type="domain" description="FYVE-type" evidence="6">
    <location>
        <begin position="26"/>
        <end position="87"/>
    </location>
</feature>
<evidence type="ECO:0000313" key="7">
    <source>
        <dbReference type="EMBL" id="KDO21113.1"/>
    </source>
</evidence>
<dbReference type="Gene3D" id="3.30.40.10">
    <property type="entry name" value="Zinc/RING finger domain, C3HC4 (zinc finger)"/>
    <property type="match status" value="1"/>
</dbReference>
<organism evidence="7 8">
    <name type="scientific">Saprolegnia parasitica (strain CBS 223.65)</name>
    <dbReference type="NCBI Taxonomy" id="695850"/>
    <lineage>
        <taxon>Eukaryota</taxon>
        <taxon>Sar</taxon>
        <taxon>Stramenopiles</taxon>
        <taxon>Oomycota</taxon>
        <taxon>Saprolegniomycetes</taxon>
        <taxon>Saprolegniales</taxon>
        <taxon>Saprolegniaceae</taxon>
        <taxon>Saprolegnia</taxon>
    </lineage>
</organism>
<sequence length="423" mass="46738">MAWAQREVNNALSMNDLMEKAMWAPDDSRDDCYVCSRHFSKFRRKHHCRLCGEVVCGSCLLKKLVEETARVGLREVKVCMTCLSSTNERQTKPSSSSLSSSSSSKLAPASHSGGAIEPYAKHAMDSSKSIESLAKAPHQHHETIHYLDDDDDDHHHATLRDDDDDLDNFRFTVEYELDYNWVYPWPRPPTLRNEPERLDALRAMRILDTPRDDGFDSICELATNALQCPIGVISFMDDDRQWFKACIGLTEAAIPRDIAFCAHTIRSQEAMVVPDTTKDPRFVQNPLVTGPTHIRFYAGAPLIAPTFGQVIGTICVMDTVPHPRCEVATLEKLSTIVMKKIALSSAASTSANMMHGSARGSATNLRGYSSSSVSTVASSASSSYPNTTTDPSLGNLESMMLQLLSKAAETQHQLATQQQPALL</sequence>
<dbReference type="InterPro" id="IPR011011">
    <property type="entry name" value="Znf_FYVE_PHD"/>
</dbReference>
<accession>A0A067BS82</accession>
<evidence type="ECO:0000259" key="6">
    <source>
        <dbReference type="PROSITE" id="PS50178"/>
    </source>
</evidence>
<evidence type="ECO:0000256" key="4">
    <source>
        <dbReference type="PROSITE-ProRule" id="PRU00091"/>
    </source>
</evidence>
<feature type="compositionally biased region" description="Low complexity" evidence="5">
    <location>
        <begin position="92"/>
        <end position="110"/>
    </location>
</feature>
<dbReference type="STRING" id="695850.A0A067BS82"/>
<keyword evidence="3" id="KW-0862">Zinc</keyword>
<dbReference type="Pfam" id="PF01363">
    <property type="entry name" value="FYVE"/>
    <property type="match status" value="1"/>
</dbReference>
<evidence type="ECO:0000256" key="3">
    <source>
        <dbReference type="ARBA" id="ARBA00022833"/>
    </source>
</evidence>
<dbReference type="VEuPathDB" id="FungiDB:SPRG_13819"/>
<dbReference type="InterPro" id="IPR000306">
    <property type="entry name" value="Znf_FYVE"/>
</dbReference>
<keyword evidence="8" id="KW-1185">Reference proteome</keyword>
<evidence type="ECO:0000256" key="2">
    <source>
        <dbReference type="ARBA" id="ARBA00022771"/>
    </source>
</evidence>
<dbReference type="SMART" id="SM00065">
    <property type="entry name" value="GAF"/>
    <property type="match status" value="1"/>
</dbReference>
<evidence type="ECO:0000256" key="1">
    <source>
        <dbReference type="ARBA" id="ARBA00022723"/>
    </source>
</evidence>
<dbReference type="Pfam" id="PF01590">
    <property type="entry name" value="GAF"/>
    <property type="match status" value="1"/>
</dbReference>
<evidence type="ECO:0000313" key="8">
    <source>
        <dbReference type="Proteomes" id="UP000030745"/>
    </source>
</evidence>
<dbReference type="PANTHER" id="PTHR43102:SF2">
    <property type="entry name" value="GAF DOMAIN-CONTAINING PROTEIN"/>
    <property type="match status" value="1"/>
</dbReference>
<feature type="region of interest" description="Disordered" evidence="5">
    <location>
        <begin position="87"/>
        <end position="115"/>
    </location>
</feature>
<dbReference type="OrthoDB" id="303614at2759"/>